<gene>
    <name evidence="2" type="ORF">PVL29_025019</name>
</gene>
<feature type="region of interest" description="Disordered" evidence="1">
    <location>
        <begin position="1"/>
        <end position="97"/>
    </location>
</feature>
<evidence type="ECO:0000313" key="2">
    <source>
        <dbReference type="EMBL" id="KAJ9676295.1"/>
    </source>
</evidence>
<feature type="compositionally biased region" description="Basic and acidic residues" evidence="1">
    <location>
        <begin position="75"/>
        <end position="87"/>
    </location>
</feature>
<evidence type="ECO:0000313" key="3">
    <source>
        <dbReference type="Proteomes" id="UP001168098"/>
    </source>
</evidence>
<proteinExistence type="predicted"/>
<evidence type="ECO:0000256" key="1">
    <source>
        <dbReference type="SAM" id="MobiDB-lite"/>
    </source>
</evidence>
<dbReference type="AlphaFoldDB" id="A0AA38YTG5"/>
<protein>
    <submittedName>
        <fullName evidence="2">Uncharacterized protein</fullName>
    </submittedName>
</protein>
<dbReference type="Proteomes" id="UP001168098">
    <property type="component" value="Unassembled WGS sequence"/>
</dbReference>
<sequence length="97" mass="10358">MGWPPKNLGFKDGPRGGKKKACDPEDGPKSSSEAFSLPLEPTSLDPGPSPGPYPLKEGPCRLSSLGFFNPSRSTARPEEEGPTERRSTGSRVFDPTV</sequence>
<keyword evidence="3" id="KW-1185">Reference proteome</keyword>
<accession>A0AA38YTG5</accession>
<reference evidence="2 3" key="1">
    <citation type="journal article" date="2023" name="BMC Biotechnol.">
        <title>Vitis rotundifolia cv Carlos genome sequencing.</title>
        <authorList>
            <person name="Huff M."/>
            <person name="Hulse-Kemp A."/>
            <person name="Scheffler B."/>
            <person name="Youngblood R."/>
            <person name="Simpson S."/>
            <person name="Babiker E."/>
            <person name="Staton M."/>
        </authorList>
    </citation>
    <scope>NUCLEOTIDE SEQUENCE [LARGE SCALE GENOMIC DNA]</scope>
    <source>
        <tissue evidence="2">Leaf</tissue>
    </source>
</reference>
<organism evidence="2 3">
    <name type="scientific">Vitis rotundifolia</name>
    <name type="common">Muscadine grape</name>
    <dbReference type="NCBI Taxonomy" id="103349"/>
    <lineage>
        <taxon>Eukaryota</taxon>
        <taxon>Viridiplantae</taxon>
        <taxon>Streptophyta</taxon>
        <taxon>Embryophyta</taxon>
        <taxon>Tracheophyta</taxon>
        <taxon>Spermatophyta</taxon>
        <taxon>Magnoliopsida</taxon>
        <taxon>eudicotyledons</taxon>
        <taxon>Gunneridae</taxon>
        <taxon>Pentapetalae</taxon>
        <taxon>rosids</taxon>
        <taxon>Vitales</taxon>
        <taxon>Vitaceae</taxon>
        <taxon>Viteae</taxon>
        <taxon>Vitis</taxon>
    </lineage>
</organism>
<dbReference type="EMBL" id="JARBHA010000018">
    <property type="protein sequence ID" value="KAJ9676295.1"/>
    <property type="molecule type" value="Genomic_DNA"/>
</dbReference>
<name>A0AA38YTG5_VITRO</name>
<feature type="compositionally biased region" description="Basic and acidic residues" evidence="1">
    <location>
        <begin position="12"/>
        <end position="28"/>
    </location>
</feature>
<comment type="caution">
    <text evidence="2">The sequence shown here is derived from an EMBL/GenBank/DDBJ whole genome shotgun (WGS) entry which is preliminary data.</text>
</comment>